<dbReference type="PANTHER" id="PTHR11406">
    <property type="entry name" value="PHOSPHOGLYCERATE KINASE"/>
    <property type="match status" value="1"/>
</dbReference>
<evidence type="ECO:0000256" key="14">
    <source>
        <dbReference type="SAM" id="SignalP"/>
    </source>
</evidence>
<reference evidence="15 16" key="1">
    <citation type="journal article" date="2010" name="Nature">
        <title>The Ectocarpus genome and the independent evolution of multicellularity in brown algae.</title>
        <authorList>
            <person name="Cock J.M."/>
            <person name="Sterck L."/>
            <person name="Rouze P."/>
            <person name="Scornet D."/>
            <person name="Allen A.E."/>
            <person name="Amoutzias G."/>
            <person name="Anthouard V."/>
            <person name="Artiguenave F."/>
            <person name="Aury J.M."/>
            <person name="Badger J.H."/>
            <person name="Beszteri B."/>
            <person name="Billiau K."/>
            <person name="Bonnet E."/>
            <person name="Bothwell J.H."/>
            <person name="Bowler C."/>
            <person name="Boyen C."/>
            <person name="Brownlee C."/>
            <person name="Carrano C.J."/>
            <person name="Charrier B."/>
            <person name="Cho G.Y."/>
            <person name="Coelho S.M."/>
            <person name="Collen J."/>
            <person name="Corre E."/>
            <person name="Da Silva C."/>
            <person name="Delage L."/>
            <person name="Delaroque N."/>
            <person name="Dittami S.M."/>
            <person name="Doulbeau S."/>
            <person name="Elias M."/>
            <person name="Farnham G."/>
            <person name="Gachon C.M."/>
            <person name="Gschloessl B."/>
            <person name="Heesch S."/>
            <person name="Jabbari K."/>
            <person name="Jubin C."/>
            <person name="Kawai H."/>
            <person name="Kimura K."/>
            <person name="Kloareg B."/>
            <person name="Kupper F.C."/>
            <person name="Lang D."/>
            <person name="Le Bail A."/>
            <person name="Leblanc C."/>
            <person name="Lerouge P."/>
            <person name="Lohr M."/>
            <person name="Lopez P.J."/>
            <person name="Martens C."/>
            <person name="Maumus F."/>
            <person name="Michel G."/>
            <person name="Miranda-Saavedra D."/>
            <person name="Morales J."/>
            <person name="Moreau H."/>
            <person name="Motomura T."/>
            <person name="Nagasato C."/>
            <person name="Napoli C.A."/>
            <person name="Nelson D.R."/>
            <person name="Nyvall-Collen P."/>
            <person name="Peters A.F."/>
            <person name="Pommier C."/>
            <person name="Potin P."/>
            <person name="Poulain J."/>
            <person name="Quesneville H."/>
            <person name="Read B."/>
            <person name="Rensing S.A."/>
            <person name="Ritter A."/>
            <person name="Rousvoal S."/>
            <person name="Samanta M."/>
            <person name="Samson G."/>
            <person name="Schroeder D.C."/>
            <person name="Segurens B."/>
            <person name="Strittmatter M."/>
            <person name="Tonon T."/>
            <person name="Tregear J.W."/>
            <person name="Valentin K."/>
            <person name="von Dassow P."/>
            <person name="Yamagishi T."/>
            <person name="Van de Peer Y."/>
            <person name="Wincker P."/>
        </authorList>
    </citation>
    <scope>NUCLEOTIDE SEQUENCE [LARGE SCALE GENOMIC DNA]</scope>
    <source>
        <strain evidence="16">Ec32 / CCAP1310/4</strain>
    </source>
</reference>
<dbReference type="GO" id="GO:0006096">
    <property type="term" value="P:glycolytic process"/>
    <property type="evidence" value="ECO:0007669"/>
    <property type="project" value="UniProtKB-UniPathway"/>
</dbReference>
<gene>
    <name evidence="15" type="primary">PGK</name>
    <name evidence="15" type="ORF">Esi_0014_0076</name>
</gene>
<organism evidence="15 16">
    <name type="scientific">Ectocarpus siliculosus</name>
    <name type="common">Brown alga</name>
    <name type="synonym">Conferva siliculosa</name>
    <dbReference type="NCBI Taxonomy" id="2880"/>
    <lineage>
        <taxon>Eukaryota</taxon>
        <taxon>Sar</taxon>
        <taxon>Stramenopiles</taxon>
        <taxon>Ochrophyta</taxon>
        <taxon>PX clade</taxon>
        <taxon>Phaeophyceae</taxon>
        <taxon>Ectocarpales</taxon>
        <taxon>Ectocarpaceae</taxon>
        <taxon>Ectocarpus</taxon>
    </lineage>
</organism>
<evidence type="ECO:0000256" key="6">
    <source>
        <dbReference type="ARBA" id="ARBA00016471"/>
    </source>
</evidence>
<dbReference type="STRING" id="2880.D8LEV5"/>
<dbReference type="PANTHER" id="PTHR11406:SF23">
    <property type="entry name" value="PHOSPHOGLYCERATE KINASE 1, CHLOROPLASTIC-RELATED"/>
    <property type="match status" value="1"/>
</dbReference>
<keyword evidence="9 12" id="KW-0418">Kinase</keyword>
<dbReference type="InterPro" id="IPR015824">
    <property type="entry name" value="Phosphoglycerate_kinase_N"/>
</dbReference>
<dbReference type="GO" id="GO:0006094">
    <property type="term" value="P:gluconeogenesis"/>
    <property type="evidence" value="ECO:0007669"/>
    <property type="project" value="TreeGrafter"/>
</dbReference>
<evidence type="ECO:0000256" key="11">
    <source>
        <dbReference type="ARBA" id="ARBA00022842"/>
    </source>
</evidence>
<feature type="signal peptide" evidence="14">
    <location>
        <begin position="1"/>
        <end position="18"/>
    </location>
</feature>
<proteinExistence type="inferred from homology"/>
<dbReference type="eggNOG" id="KOG1367">
    <property type="taxonomic scope" value="Eukaryota"/>
</dbReference>
<dbReference type="InterPro" id="IPR001576">
    <property type="entry name" value="Phosphoglycerate_kinase"/>
</dbReference>
<dbReference type="Proteomes" id="UP000002630">
    <property type="component" value="Linkage Group LG11"/>
</dbReference>
<dbReference type="GO" id="GO:0005829">
    <property type="term" value="C:cytosol"/>
    <property type="evidence" value="ECO:0007669"/>
    <property type="project" value="TreeGrafter"/>
</dbReference>
<name>D8LEV5_ECTSI</name>
<evidence type="ECO:0000313" key="16">
    <source>
        <dbReference type="Proteomes" id="UP000002630"/>
    </source>
</evidence>
<evidence type="ECO:0000256" key="12">
    <source>
        <dbReference type="RuleBase" id="RU000532"/>
    </source>
</evidence>
<evidence type="ECO:0000256" key="8">
    <source>
        <dbReference type="ARBA" id="ARBA00022741"/>
    </source>
</evidence>
<evidence type="ECO:0000256" key="9">
    <source>
        <dbReference type="ARBA" id="ARBA00022777"/>
    </source>
</evidence>
<dbReference type="PROSITE" id="PS00111">
    <property type="entry name" value="PGLYCERATE_KINASE"/>
    <property type="match status" value="1"/>
</dbReference>
<dbReference type="HAMAP" id="MF_00145">
    <property type="entry name" value="Phosphoglyc_kinase"/>
    <property type="match status" value="1"/>
</dbReference>
<feature type="chain" id="PRO_5003117110" description="Phosphoglycerate kinase" evidence="14">
    <location>
        <begin position="19"/>
        <end position="485"/>
    </location>
</feature>
<evidence type="ECO:0000256" key="7">
    <source>
        <dbReference type="ARBA" id="ARBA00022679"/>
    </source>
</evidence>
<sequence>MAFRVACLTLGALAVGDAFVVPLAAKQAGGLVRSTTARTRSSTTVGRRGGVSMAAVEEPWFDEAKANVLLDLDELERASDMTLSSDKPKKSVGDLTSEDLKGKRVLVRCDLNVPLDGSTITDDTRIRASIPTVKFLVDKGAKVLLSSHLGRPKDGPEDKFSLAPVSERLTKLLGKKVTMAPDCIGPEVASLVDDMKNGGVLLLENVRFYKEETKNDSDFAKKLAANADLFVNDAFGTAHRAHGSTEGVTKYLSPSVAGFLLQKELDYLQGAVAEPKRPFAAVVGGSKVSSKIGVIDSMLNKVDMLVIGGGMVFTFLKARGLSVGSSLVEDDKLDLARELEKTAASKGVEIILPTDVVLADAFSADANTQVASVDAIPDGWMGLDNGPDSTSLIQGKLADCKTVIWNGPMGVFEYEAFAKFGVGENLGAAPGKGWLTIIGGGKSVGAVEKAGLADKMSHISTGGGASLELLEGKVLPGVAALDPKD</sequence>
<evidence type="ECO:0000256" key="3">
    <source>
        <dbReference type="ARBA" id="ARBA00008982"/>
    </source>
</evidence>
<dbReference type="EMBL" id="FN649736">
    <property type="protein sequence ID" value="CBN79775.1"/>
    <property type="molecule type" value="Genomic_DNA"/>
</dbReference>
<comment type="similarity">
    <text evidence="3 12">Belongs to the phosphoglycerate kinase family.</text>
</comment>
<comment type="cofactor">
    <cofactor evidence="2">
        <name>Mg(2+)</name>
        <dbReference type="ChEBI" id="CHEBI:18420"/>
    </cofactor>
</comment>
<dbReference type="FunFam" id="3.40.50.1260:FF:000003">
    <property type="entry name" value="Phosphoglycerate kinase"/>
    <property type="match status" value="1"/>
</dbReference>
<dbReference type="Pfam" id="PF00162">
    <property type="entry name" value="PGK"/>
    <property type="match status" value="1"/>
</dbReference>
<dbReference type="CDD" id="cd00318">
    <property type="entry name" value="Phosphoglycerate_kinase"/>
    <property type="match status" value="1"/>
</dbReference>
<dbReference type="FunCoup" id="D8LEV5">
    <property type="interactions" value="109"/>
</dbReference>
<comment type="subunit">
    <text evidence="4 13">Monomer.</text>
</comment>
<keyword evidence="14" id="KW-0732">Signal</keyword>
<dbReference type="SUPFAM" id="SSF53748">
    <property type="entry name" value="Phosphoglycerate kinase"/>
    <property type="match status" value="1"/>
</dbReference>
<keyword evidence="10" id="KW-0067">ATP-binding</keyword>
<keyword evidence="11" id="KW-0460">Magnesium</keyword>
<dbReference type="OMA" id="MGDGYKV"/>
<evidence type="ECO:0000256" key="10">
    <source>
        <dbReference type="ARBA" id="ARBA00022840"/>
    </source>
</evidence>
<evidence type="ECO:0000256" key="13">
    <source>
        <dbReference type="RuleBase" id="RU000696"/>
    </source>
</evidence>
<dbReference type="EMBL" id="FN648000">
    <property type="protein sequence ID" value="CBN79775.1"/>
    <property type="molecule type" value="Genomic_DNA"/>
</dbReference>
<dbReference type="OrthoDB" id="275353at2759"/>
<keyword evidence="16" id="KW-1185">Reference proteome</keyword>
<dbReference type="GO" id="GO:0043531">
    <property type="term" value="F:ADP binding"/>
    <property type="evidence" value="ECO:0007669"/>
    <property type="project" value="TreeGrafter"/>
</dbReference>
<dbReference type="InterPro" id="IPR036043">
    <property type="entry name" value="Phosphoglycerate_kinase_sf"/>
</dbReference>
<dbReference type="InterPro" id="IPR015911">
    <property type="entry name" value="Phosphoglycerate_kinase_CS"/>
</dbReference>
<comment type="pathway">
    <text evidence="12">Carbohydrate degradation; glycolysis; pyruvate from D-glyceraldehyde 3-phosphate: step 2/5.</text>
</comment>
<dbReference type="UniPathway" id="UPA00109">
    <property type="reaction ID" value="UER00185"/>
</dbReference>
<evidence type="ECO:0000256" key="2">
    <source>
        <dbReference type="ARBA" id="ARBA00001946"/>
    </source>
</evidence>
<dbReference type="GO" id="GO:0005524">
    <property type="term" value="F:ATP binding"/>
    <property type="evidence" value="ECO:0007669"/>
    <property type="project" value="UniProtKB-KW"/>
</dbReference>
<keyword evidence="7 12" id="KW-0808">Transferase</keyword>
<evidence type="ECO:0000256" key="5">
    <source>
        <dbReference type="ARBA" id="ARBA00013061"/>
    </source>
</evidence>
<protein>
    <recommendedName>
        <fullName evidence="6 12">Phosphoglycerate kinase</fullName>
        <ecNumber evidence="5 12">2.7.2.3</ecNumber>
    </recommendedName>
</protein>
<accession>D8LEV5</accession>
<dbReference type="GO" id="GO:0004618">
    <property type="term" value="F:phosphoglycerate kinase activity"/>
    <property type="evidence" value="ECO:0007669"/>
    <property type="project" value="UniProtKB-EC"/>
</dbReference>
<dbReference type="Gene3D" id="3.40.50.1260">
    <property type="entry name" value="Phosphoglycerate kinase, N-terminal domain"/>
    <property type="match status" value="2"/>
</dbReference>
<dbReference type="FunFam" id="3.40.50.1260:FF:000006">
    <property type="entry name" value="Phosphoglycerate kinase"/>
    <property type="match status" value="1"/>
</dbReference>
<dbReference type="InParanoid" id="D8LEV5"/>
<evidence type="ECO:0000256" key="1">
    <source>
        <dbReference type="ARBA" id="ARBA00000642"/>
    </source>
</evidence>
<dbReference type="EC" id="2.7.2.3" evidence="5 12"/>
<dbReference type="AlphaFoldDB" id="D8LEV5"/>
<comment type="catalytic activity">
    <reaction evidence="1 12">
        <text>(2R)-3-phosphoglycerate + ATP = (2R)-3-phospho-glyceroyl phosphate + ADP</text>
        <dbReference type="Rhea" id="RHEA:14801"/>
        <dbReference type="ChEBI" id="CHEBI:30616"/>
        <dbReference type="ChEBI" id="CHEBI:57604"/>
        <dbReference type="ChEBI" id="CHEBI:58272"/>
        <dbReference type="ChEBI" id="CHEBI:456216"/>
        <dbReference type="EC" id="2.7.2.3"/>
    </reaction>
</comment>
<evidence type="ECO:0000256" key="4">
    <source>
        <dbReference type="ARBA" id="ARBA00011245"/>
    </source>
</evidence>
<keyword evidence="8" id="KW-0547">Nucleotide-binding</keyword>
<dbReference type="PRINTS" id="PR00477">
    <property type="entry name" value="PHGLYCKINASE"/>
</dbReference>
<evidence type="ECO:0000313" key="15">
    <source>
        <dbReference type="EMBL" id="CBN79775.1"/>
    </source>
</evidence>